<comment type="caution">
    <text evidence="1">The sequence shown here is derived from an EMBL/GenBank/DDBJ whole genome shotgun (WGS) entry which is preliminary data.</text>
</comment>
<gene>
    <name evidence="1" type="ORF">LTR37_006924</name>
</gene>
<organism evidence="1 2">
    <name type="scientific">Vermiconidia calcicola</name>
    <dbReference type="NCBI Taxonomy" id="1690605"/>
    <lineage>
        <taxon>Eukaryota</taxon>
        <taxon>Fungi</taxon>
        <taxon>Dikarya</taxon>
        <taxon>Ascomycota</taxon>
        <taxon>Pezizomycotina</taxon>
        <taxon>Dothideomycetes</taxon>
        <taxon>Dothideomycetidae</taxon>
        <taxon>Mycosphaerellales</taxon>
        <taxon>Extremaceae</taxon>
        <taxon>Vermiconidia</taxon>
    </lineage>
</organism>
<dbReference type="EMBL" id="JAUTXU010000047">
    <property type="protein sequence ID" value="KAK3715699.1"/>
    <property type="molecule type" value="Genomic_DNA"/>
</dbReference>
<reference evidence="1" key="1">
    <citation type="submission" date="2023-07" db="EMBL/GenBank/DDBJ databases">
        <title>Black Yeasts Isolated from many extreme environments.</title>
        <authorList>
            <person name="Coleine C."/>
            <person name="Stajich J.E."/>
            <person name="Selbmann L."/>
        </authorList>
    </citation>
    <scope>NUCLEOTIDE SEQUENCE</scope>
    <source>
        <strain evidence="1">CCFEE 5714</strain>
    </source>
</reference>
<accession>A0ACC3NF47</accession>
<protein>
    <submittedName>
        <fullName evidence="1">Uncharacterized protein</fullName>
    </submittedName>
</protein>
<keyword evidence="2" id="KW-1185">Reference proteome</keyword>
<name>A0ACC3NF47_9PEZI</name>
<evidence type="ECO:0000313" key="1">
    <source>
        <dbReference type="EMBL" id="KAK3715699.1"/>
    </source>
</evidence>
<proteinExistence type="predicted"/>
<evidence type="ECO:0000313" key="2">
    <source>
        <dbReference type="Proteomes" id="UP001281147"/>
    </source>
</evidence>
<sequence length="398" mass="45193">MEVGYWIKRDTAQTLASILWKFWRSRFQRSAHVYVSDRQVWTDMESSGDNLLRGSPQAITDSLGIYLNRANCFGHLGEEKVYRDDQASRGLDVYTQPLVLKVLIDPPWKPRTECNQLTRLDVLKQCFEAMVNRMLGFNYKTHVGLITFATIPRVAMGISHVLENFRRTTANMEADGDTALWDSLALAQDQLIEYGKKYPDAQKRIVVISDGADTKSITNTAQDIIWRLKEAGVAPDTLVNALSICELEPFLSLSERPALVPPPGTPRNRIAFMGHFWRAKREARTTTVTEHVFPPRKEHPNLRDEFVQLTAAASRPVNVSSSGSTRSNLRISRLMNEMKSIASSSHSTYDVYVSETDMTFWKVVMSGPDESPYSEGTFMLYIHADENYLRAAHVRPVR</sequence>
<dbReference type="Proteomes" id="UP001281147">
    <property type="component" value="Unassembled WGS sequence"/>
</dbReference>